<dbReference type="Gene3D" id="1.25.40.20">
    <property type="entry name" value="Ankyrin repeat-containing domain"/>
    <property type="match status" value="2"/>
</dbReference>
<evidence type="ECO:0000256" key="2">
    <source>
        <dbReference type="ARBA" id="ARBA00023043"/>
    </source>
</evidence>
<dbReference type="PROSITE" id="PS50088">
    <property type="entry name" value="ANK_REPEAT"/>
    <property type="match status" value="4"/>
</dbReference>
<evidence type="ECO:0000259" key="4">
    <source>
        <dbReference type="Pfam" id="PF14420"/>
    </source>
</evidence>
<dbReference type="AlphaFoldDB" id="A0A8K0W4H5"/>
<dbReference type="SMART" id="SM00248">
    <property type="entry name" value="ANK"/>
    <property type="match status" value="7"/>
</dbReference>
<feature type="repeat" description="ANK" evidence="3">
    <location>
        <begin position="234"/>
        <end position="272"/>
    </location>
</feature>
<keyword evidence="6" id="KW-1185">Reference proteome</keyword>
<evidence type="ECO:0000313" key="5">
    <source>
        <dbReference type="EMBL" id="KAH7094898.1"/>
    </source>
</evidence>
<proteinExistence type="predicted"/>
<organism evidence="5 6">
    <name type="scientific">Paraphoma chrysanthemicola</name>
    <dbReference type="NCBI Taxonomy" id="798071"/>
    <lineage>
        <taxon>Eukaryota</taxon>
        <taxon>Fungi</taxon>
        <taxon>Dikarya</taxon>
        <taxon>Ascomycota</taxon>
        <taxon>Pezizomycotina</taxon>
        <taxon>Dothideomycetes</taxon>
        <taxon>Pleosporomycetidae</taxon>
        <taxon>Pleosporales</taxon>
        <taxon>Pleosporineae</taxon>
        <taxon>Phaeosphaeriaceae</taxon>
        <taxon>Paraphoma</taxon>
    </lineage>
</organism>
<sequence length="583" mass="64073">MRLIKGLHGFHASERSYRTQLQKWGFLKYNTETNPRVRNGAVTGRAVTRRRLNVQPPSQSADVSSANLSFSTHAIPSMPGFALNDINPQHWTFETEVPVESAGTSYANSQYDQTIQNASGVPVQYALGLDNVDASGQTALHRAVVREDINQIRSLLEKGAAVDIKDNGDNQPLHYAVMSKDPDLVRLLLRYGADTNVAGSLGRSPLHLAISLCDVEVAGLLLDEGASTTSQDHNGDSALHLAVSVESWSAASPAPLVDILTKAKADMNVPNARGLTPFHKLLSRNYDKKEYDYIPKFFESGASVNRPLPHGLSAFELFLAKSEYPWDCCGYFETLRRKRALTSFVEHGADPVTPLPSGESFISKCLEQSTWSWDNSESFALLELLCKNVRIGPIKENGNTTLHQLALACGRYWISKKARIHEAMEVLLNKGEDPNRQNLDGETPLLLLFANASKESSRPALQCLKTLLANGADPMIVDLKGNTSLFAAAKKQKGDEVNSILTAMREPKGPNDPVNSSGSTGPSRFIWKNWEEAIREDKWVDAKTHILAPSDDIPPDIAQKLCDTAFRVLSLIYDHGISQVCSD</sequence>
<feature type="repeat" description="ANK" evidence="3">
    <location>
        <begin position="135"/>
        <end position="167"/>
    </location>
</feature>
<evidence type="ECO:0000256" key="1">
    <source>
        <dbReference type="ARBA" id="ARBA00022737"/>
    </source>
</evidence>
<dbReference type="InterPro" id="IPR025676">
    <property type="entry name" value="Clr5_dom"/>
</dbReference>
<dbReference type="PANTHER" id="PTHR24171">
    <property type="entry name" value="ANKYRIN REPEAT DOMAIN-CONTAINING PROTEIN 39-RELATED"/>
    <property type="match status" value="1"/>
</dbReference>
<dbReference type="PROSITE" id="PS50297">
    <property type="entry name" value="ANK_REP_REGION"/>
    <property type="match status" value="3"/>
</dbReference>
<feature type="repeat" description="ANK" evidence="3">
    <location>
        <begin position="168"/>
        <end position="200"/>
    </location>
</feature>
<dbReference type="Proteomes" id="UP000813461">
    <property type="component" value="Unassembled WGS sequence"/>
</dbReference>
<dbReference type="SUPFAM" id="SSF48403">
    <property type="entry name" value="Ankyrin repeat"/>
    <property type="match status" value="1"/>
</dbReference>
<gene>
    <name evidence="5" type="ORF">FB567DRAFT_543292</name>
</gene>
<keyword evidence="1" id="KW-0677">Repeat</keyword>
<dbReference type="PANTHER" id="PTHR24171:SF9">
    <property type="entry name" value="ANKYRIN REPEAT DOMAIN-CONTAINING PROTEIN 39"/>
    <property type="match status" value="1"/>
</dbReference>
<evidence type="ECO:0000256" key="3">
    <source>
        <dbReference type="PROSITE-ProRule" id="PRU00023"/>
    </source>
</evidence>
<feature type="domain" description="Clr5" evidence="4">
    <location>
        <begin position="1"/>
        <end position="28"/>
    </location>
</feature>
<dbReference type="InterPro" id="IPR002110">
    <property type="entry name" value="Ankyrin_rpt"/>
</dbReference>
<feature type="repeat" description="ANK" evidence="3">
    <location>
        <begin position="201"/>
        <end position="233"/>
    </location>
</feature>
<dbReference type="OrthoDB" id="5369447at2759"/>
<dbReference type="EMBL" id="JAGMVJ010000001">
    <property type="protein sequence ID" value="KAH7094898.1"/>
    <property type="molecule type" value="Genomic_DNA"/>
</dbReference>
<comment type="caution">
    <text evidence="5">The sequence shown here is derived from an EMBL/GenBank/DDBJ whole genome shotgun (WGS) entry which is preliminary data.</text>
</comment>
<keyword evidence="2 3" id="KW-0040">ANK repeat</keyword>
<dbReference type="Pfam" id="PF14420">
    <property type="entry name" value="Clr5"/>
    <property type="match status" value="1"/>
</dbReference>
<reference evidence="5" key="1">
    <citation type="journal article" date="2021" name="Nat. Commun.">
        <title>Genetic determinants of endophytism in the Arabidopsis root mycobiome.</title>
        <authorList>
            <person name="Mesny F."/>
            <person name="Miyauchi S."/>
            <person name="Thiergart T."/>
            <person name="Pickel B."/>
            <person name="Atanasova L."/>
            <person name="Karlsson M."/>
            <person name="Huettel B."/>
            <person name="Barry K.W."/>
            <person name="Haridas S."/>
            <person name="Chen C."/>
            <person name="Bauer D."/>
            <person name="Andreopoulos W."/>
            <person name="Pangilinan J."/>
            <person name="LaButti K."/>
            <person name="Riley R."/>
            <person name="Lipzen A."/>
            <person name="Clum A."/>
            <person name="Drula E."/>
            <person name="Henrissat B."/>
            <person name="Kohler A."/>
            <person name="Grigoriev I.V."/>
            <person name="Martin F.M."/>
            <person name="Hacquard S."/>
        </authorList>
    </citation>
    <scope>NUCLEOTIDE SEQUENCE</scope>
    <source>
        <strain evidence="5">MPI-SDFR-AT-0120</strain>
    </source>
</reference>
<name>A0A8K0W4H5_9PLEO</name>
<accession>A0A8K0W4H5</accession>
<dbReference type="Pfam" id="PF00023">
    <property type="entry name" value="Ank"/>
    <property type="match status" value="1"/>
</dbReference>
<dbReference type="Pfam" id="PF12796">
    <property type="entry name" value="Ank_2"/>
    <property type="match status" value="1"/>
</dbReference>
<evidence type="ECO:0000313" key="6">
    <source>
        <dbReference type="Proteomes" id="UP000813461"/>
    </source>
</evidence>
<dbReference type="InterPro" id="IPR036770">
    <property type="entry name" value="Ankyrin_rpt-contain_sf"/>
</dbReference>
<protein>
    <submittedName>
        <fullName evidence="5">Ankyrin repeat-containing domain protein</fullName>
    </submittedName>
</protein>